<name>A0A6J4KGJ7_9HYPH</name>
<evidence type="ECO:0000313" key="2">
    <source>
        <dbReference type="EMBL" id="CAA9304287.1"/>
    </source>
</evidence>
<organism evidence="2">
    <name type="scientific">uncultured Microvirga sp</name>
    <dbReference type="NCBI Taxonomy" id="412392"/>
    <lineage>
        <taxon>Bacteria</taxon>
        <taxon>Pseudomonadati</taxon>
        <taxon>Pseudomonadota</taxon>
        <taxon>Alphaproteobacteria</taxon>
        <taxon>Hyphomicrobiales</taxon>
        <taxon>Methylobacteriaceae</taxon>
        <taxon>Microvirga</taxon>
        <taxon>environmental samples</taxon>
    </lineage>
</organism>
<evidence type="ECO:0000256" key="1">
    <source>
        <dbReference type="SAM" id="MobiDB-lite"/>
    </source>
</evidence>
<gene>
    <name evidence="2" type="ORF">AVDCRST_MAG90-1</name>
</gene>
<protein>
    <submittedName>
        <fullName evidence="2">Superoxide dismutase [Mn]</fullName>
        <ecNumber evidence="2">1.15.1.1</ecNumber>
    </submittedName>
</protein>
<feature type="region of interest" description="Disordered" evidence="1">
    <location>
        <begin position="1"/>
        <end position="72"/>
    </location>
</feature>
<dbReference type="EC" id="1.15.1.1" evidence="2"/>
<dbReference type="GO" id="GO:0004784">
    <property type="term" value="F:superoxide dismutase activity"/>
    <property type="evidence" value="ECO:0007669"/>
    <property type="project" value="UniProtKB-EC"/>
</dbReference>
<feature type="non-terminal residue" evidence="2">
    <location>
        <position position="1"/>
    </location>
</feature>
<keyword evidence="2" id="KW-0560">Oxidoreductase</keyword>
<dbReference type="AlphaFoldDB" id="A0A6J4KGJ7"/>
<sequence length="72" mass="7681">AARTQAVAVPVRRAGASRRQADDGDPPRQALQGVRRQLQQGAGAGPEPERQAPARGAGQQPRHRPRRDQDAG</sequence>
<proteinExistence type="predicted"/>
<accession>A0A6J4KGJ7</accession>
<reference evidence="2" key="1">
    <citation type="submission" date="2020-02" db="EMBL/GenBank/DDBJ databases">
        <authorList>
            <person name="Meier V. D."/>
        </authorList>
    </citation>
    <scope>NUCLEOTIDE SEQUENCE</scope>
    <source>
        <strain evidence="2">AVDCRST_MAG90</strain>
    </source>
</reference>
<dbReference type="EMBL" id="CADCUC010000002">
    <property type="protein sequence ID" value="CAA9304287.1"/>
    <property type="molecule type" value="Genomic_DNA"/>
</dbReference>
<feature type="non-terminal residue" evidence="2">
    <location>
        <position position="72"/>
    </location>
</feature>